<keyword evidence="3" id="KW-1185">Reference proteome</keyword>
<accession>A0AAW0RYE4</accession>
<dbReference type="Pfam" id="PF13671">
    <property type="entry name" value="AAA_33"/>
    <property type="match status" value="1"/>
</dbReference>
<organism evidence="2 3">
    <name type="scientific">Beauveria asiatica</name>
    <dbReference type="NCBI Taxonomy" id="1069075"/>
    <lineage>
        <taxon>Eukaryota</taxon>
        <taxon>Fungi</taxon>
        <taxon>Dikarya</taxon>
        <taxon>Ascomycota</taxon>
        <taxon>Pezizomycotina</taxon>
        <taxon>Sordariomycetes</taxon>
        <taxon>Hypocreomycetidae</taxon>
        <taxon>Hypocreales</taxon>
        <taxon>Cordycipitaceae</taxon>
        <taxon>Beauveria</taxon>
    </lineage>
</organism>
<reference evidence="2 3" key="1">
    <citation type="submission" date="2020-02" db="EMBL/GenBank/DDBJ databases">
        <title>Comparative genomics of the hypocrealean fungal genus Beauvera.</title>
        <authorList>
            <person name="Showalter D.N."/>
            <person name="Bushley K.E."/>
            <person name="Rehner S.A."/>
        </authorList>
    </citation>
    <scope>NUCLEOTIDE SEQUENCE [LARGE SCALE GENOMIC DNA]</scope>
    <source>
        <strain evidence="2 3">ARSEF4384</strain>
    </source>
</reference>
<gene>
    <name evidence="2" type="ORF">G3M48_002226</name>
</gene>
<evidence type="ECO:0000313" key="3">
    <source>
        <dbReference type="Proteomes" id="UP001397290"/>
    </source>
</evidence>
<evidence type="ECO:0000313" key="2">
    <source>
        <dbReference type="EMBL" id="KAK8147063.1"/>
    </source>
</evidence>
<dbReference type="Proteomes" id="UP001397290">
    <property type="component" value="Unassembled WGS sequence"/>
</dbReference>
<dbReference type="InterPro" id="IPR027417">
    <property type="entry name" value="P-loop_NTPase"/>
</dbReference>
<dbReference type="AlphaFoldDB" id="A0AAW0RYE4"/>
<dbReference type="PANTHER" id="PTHR37807">
    <property type="entry name" value="OS07G0160300 PROTEIN"/>
    <property type="match status" value="1"/>
</dbReference>
<feature type="region of interest" description="Disordered" evidence="1">
    <location>
        <begin position="129"/>
        <end position="157"/>
    </location>
</feature>
<dbReference type="PANTHER" id="PTHR37807:SF3">
    <property type="entry name" value="OS07G0160300 PROTEIN"/>
    <property type="match status" value="1"/>
</dbReference>
<comment type="caution">
    <text evidence="2">The sequence shown here is derived from an EMBL/GenBank/DDBJ whole genome shotgun (WGS) entry which is preliminary data.</text>
</comment>
<name>A0AAW0RYE4_9HYPO</name>
<evidence type="ECO:0000256" key="1">
    <source>
        <dbReference type="SAM" id="MobiDB-lite"/>
    </source>
</evidence>
<evidence type="ECO:0008006" key="4">
    <source>
        <dbReference type="Google" id="ProtNLM"/>
    </source>
</evidence>
<dbReference type="EMBL" id="JAAHCF010000172">
    <property type="protein sequence ID" value="KAK8147063.1"/>
    <property type="molecule type" value="Genomic_DNA"/>
</dbReference>
<dbReference type="Gene3D" id="3.40.50.300">
    <property type="entry name" value="P-loop containing nucleotide triphosphate hydrolases"/>
    <property type="match status" value="1"/>
</dbReference>
<protein>
    <recommendedName>
        <fullName evidence="4">ATP-binding protein</fullName>
    </recommendedName>
</protein>
<sequence>MSAQQAPHNKLFIQMSGAPGSGKSTVAKLLGSAIRGLVIDHDVLRSAFLEAGLPFDRAAREAYALQWTLAQGAMSQGLSVIVDSTCNFPEVPEHGAALAKSHGYTYWYVECSVRDIDLLDQRLRAREPMTSQRTGVDLPPPSAAAAAQHGARGAGGEDPRALFRRWIEHPCRPEDNVVIVDSTEDPEVLRDSVLKQIAS</sequence>
<dbReference type="SUPFAM" id="SSF52540">
    <property type="entry name" value="P-loop containing nucleoside triphosphate hydrolases"/>
    <property type="match status" value="1"/>
</dbReference>
<proteinExistence type="predicted"/>